<feature type="region of interest" description="Disordered" evidence="1">
    <location>
        <begin position="522"/>
        <end position="545"/>
    </location>
</feature>
<reference evidence="2 3" key="1">
    <citation type="journal article" date="2012" name="Eukaryot. Cell">
        <title>Draft genome sequence of CBS 2479, the standard type strain of Trichosporon asahii.</title>
        <authorList>
            <person name="Yang R.Y."/>
            <person name="Li H.T."/>
            <person name="Zhu H."/>
            <person name="Zhou G.P."/>
            <person name="Wang M."/>
            <person name="Wang L."/>
        </authorList>
    </citation>
    <scope>NUCLEOTIDE SEQUENCE [LARGE SCALE GENOMIC DNA]</scope>
    <source>
        <strain evidence="3">ATCC 90039 / CBS 2479 / JCM 2466 / KCTC 7840 / NCYC 2677 / UAMH 7654</strain>
    </source>
</reference>
<evidence type="ECO:0000313" key="2">
    <source>
        <dbReference type="EMBL" id="EJT50363.1"/>
    </source>
</evidence>
<dbReference type="GeneID" id="25983898"/>
<feature type="compositionally biased region" description="Basic residues" evidence="1">
    <location>
        <begin position="358"/>
        <end position="367"/>
    </location>
</feature>
<feature type="compositionally biased region" description="Low complexity" evidence="1">
    <location>
        <begin position="28"/>
        <end position="39"/>
    </location>
</feature>
<feature type="region of interest" description="Disordered" evidence="1">
    <location>
        <begin position="159"/>
        <end position="184"/>
    </location>
</feature>
<feature type="compositionally biased region" description="Pro residues" evidence="1">
    <location>
        <begin position="167"/>
        <end position="177"/>
    </location>
</feature>
<evidence type="ECO:0000256" key="1">
    <source>
        <dbReference type="SAM" id="MobiDB-lite"/>
    </source>
</evidence>
<dbReference type="AlphaFoldDB" id="J5R2G0"/>
<comment type="caution">
    <text evidence="2">The sequence shown here is derived from an EMBL/GenBank/DDBJ whole genome shotgun (WGS) entry which is preliminary data.</text>
</comment>
<feature type="compositionally biased region" description="Basic residues" evidence="1">
    <location>
        <begin position="339"/>
        <end position="349"/>
    </location>
</feature>
<dbReference type="KEGG" id="tasa:A1Q1_00384"/>
<dbReference type="RefSeq" id="XP_014181508.1">
    <property type="nucleotide sequence ID" value="XM_014326033.1"/>
</dbReference>
<sequence>MVSTPSPPKPSSLTGKRRKRSAPPSPSSPQSTSTAQRTSMVEGLRKKSKLLPKADEVPQLPVPQGLGLNLTPHQQQELLEITLDSLSVINRFREFWRGVEQPSSQAEAASDEPLIDLLSSPEETEPAPPPPPLLPPLSSLSFLHLEAAALASTRLSSVCTPQRSLQQPPPAAAPKPAPENKSRLTKEEIIAKQVTCLRELLSGKEEITLTKKDSRARVCRDEPVVKKISDLMKDPPGPPPVIAIPVPREKIPNGFEKGRLVKFHSFGNPHLRPRGIFSFTADDIPEGAERQWKRFLLWLTIAGQYLRRAIAAEKAAEKARRSAEDTSSTAQTSIPCAHGPRRARQRAPKVPRIPTTPRLRKAASRLRKNSDKQAACLRQLLAGTREVTINRRDARARICRDTDIMRDVSDLMGDDPPGAVPVISMPIPREKLSKSFDTGRKVRVLLTDEYLSSIKEDNIAQYTNSRSHELRVVIIGPRGFKVAEFTPAEVPSSAERQWRRFMLWLGVACECLRDVIAAEEAAAEAEADAERNEEAAPSPPPSTRS</sequence>
<organism evidence="2 3">
    <name type="scientific">Trichosporon asahii var. asahii (strain ATCC 90039 / CBS 2479 / JCM 2466 / KCTC 7840 / NBRC 103889/ NCYC 2677 / UAMH 7654)</name>
    <name type="common">Yeast</name>
    <dbReference type="NCBI Taxonomy" id="1186058"/>
    <lineage>
        <taxon>Eukaryota</taxon>
        <taxon>Fungi</taxon>
        <taxon>Dikarya</taxon>
        <taxon>Basidiomycota</taxon>
        <taxon>Agaricomycotina</taxon>
        <taxon>Tremellomycetes</taxon>
        <taxon>Trichosporonales</taxon>
        <taxon>Trichosporonaceae</taxon>
        <taxon>Trichosporon</taxon>
    </lineage>
</organism>
<proteinExistence type="predicted"/>
<dbReference type="VEuPathDB" id="FungiDB:A1Q1_00384"/>
<feature type="compositionally biased region" description="Polar residues" evidence="1">
    <location>
        <begin position="325"/>
        <end position="334"/>
    </location>
</feature>
<accession>J5R2G0</accession>
<feature type="compositionally biased region" description="Pro residues" evidence="1">
    <location>
        <begin position="1"/>
        <end position="10"/>
    </location>
</feature>
<protein>
    <submittedName>
        <fullName evidence="2">Uncharacterized protein</fullName>
    </submittedName>
</protein>
<evidence type="ECO:0000313" key="3">
    <source>
        <dbReference type="Proteomes" id="UP000002748"/>
    </source>
</evidence>
<dbReference type="EMBL" id="ALBS01000112">
    <property type="protein sequence ID" value="EJT50363.1"/>
    <property type="molecule type" value="Genomic_DNA"/>
</dbReference>
<feature type="region of interest" description="Disordered" evidence="1">
    <location>
        <begin position="320"/>
        <end position="370"/>
    </location>
</feature>
<dbReference type="HOGENOM" id="CLU_499851_0_0_1"/>
<feature type="region of interest" description="Disordered" evidence="1">
    <location>
        <begin position="1"/>
        <end position="68"/>
    </location>
</feature>
<gene>
    <name evidence="2" type="ORF">A1Q1_00384</name>
</gene>
<name>J5R2G0_TRIAS</name>
<dbReference type="Proteomes" id="UP000002748">
    <property type="component" value="Unassembled WGS sequence"/>
</dbReference>